<gene>
    <name evidence="1" type="ORF">G3435_03310</name>
</gene>
<name>A0A6M0D0L9_9PSED</name>
<feature type="non-terminal residue" evidence="1">
    <location>
        <position position="33"/>
    </location>
</feature>
<protein>
    <submittedName>
        <fullName evidence="1">General secretion pathway protein GspK</fullName>
    </submittedName>
</protein>
<reference evidence="1 2" key="1">
    <citation type="submission" date="2020-02" db="EMBL/GenBank/DDBJ databases">
        <title>Broccoli isolated Pseudomonas sp.</title>
        <authorList>
            <person name="Fujikawa T."/>
            <person name="Sawada H."/>
        </authorList>
    </citation>
    <scope>NUCLEOTIDE SEQUENCE [LARGE SCALE GENOMIC DNA]</scope>
    <source>
        <strain evidence="1 2">MAFF212428</strain>
    </source>
</reference>
<proteinExistence type="predicted"/>
<evidence type="ECO:0000313" key="2">
    <source>
        <dbReference type="Proteomes" id="UP000480410"/>
    </source>
</evidence>
<dbReference type="EMBL" id="JAAHBV010000054">
    <property type="protein sequence ID" value="NER59260.1"/>
    <property type="molecule type" value="Genomic_DNA"/>
</dbReference>
<organism evidence="1 2">
    <name type="scientific">Pseudomonas brassicae</name>
    <dbReference type="NCBI Taxonomy" id="2708063"/>
    <lineage>
        <taxon>Bacteria</taxon>
        <taxon>Pseudomonadati</taxon>
        <taxon>Pseudomonadota</taxon>
        <taxon>Gammaproteobacteria</taxon>
        <taxon>Pseudomonadales</taxon>
        <taxon>Pseudomonadaceae</taxon>
        <taxon>Pseudomonas</taxon>
    </lineage>
</organism>
<dbReference type="AlphaFoldDB" id="A0A6M0D0L9"/>
<accession>A0A6M0D0L9</accession>
<dbReference type="Proteomes" id="UP000480410">
    <property type="component" value="Unassembled WGS sequence"/>
</dbReference>
<sequence>MILVLWALAVLSLLAANVVASVRLENRQGHNEL</sequence>
<evidence type="ECO:0000313" key="1">
    <source>
        <dbReference type="EMBL" id="NER59260.1"/>
    </source>
</evidence>
<comment type="caution">
    <text evidence="1">The sequence shown here is derived from an EMBL/GenBank/DDBJ whole genome shotgun (WGS) entry which is preliminary data.</text>
</comment>